<evidence type="ECO:0000313" key="3">
    <source>
        <dbReference type="Proteomes" id="UP000230407"/>
    </source>
</evidence>
<protein>
    <submittedName>
        <fullName evidence="1">Uncharacterized protein</fullName>
    </submittedName>
</protein>
<sequence length="129" mass="13767">MTMEAGGIETAGGLKLAPAGVEWDAVKVSRWIGLEALERLKGPHGAVVVDPHERALYFLVPPRSTQGWEVQHTTPLSTASYVVVPPAGKEAEPGIYWLTSPTHGPLHTDVDALRAAIEETLGPRGKAAR</sequence>
<proteinExistence type="predicted"/>
<accession>A0A2M8LYD6</accession>
<organism evidence="1 3">
    <name type="scientific">Streptomyces carminius</name>
    <dbReference type="NCBI Taxonomy" id="2665496"/>
    <lineage>
        <taxon>Bacteria</taxon>
        <taxon>Bacillati</taxon>
        <taxon>Actinomycetota</taxon>
        <taxon>Actinomycetes</taxon>
        <taxon>Kitasatosporales</taxon>
        <taxon>Streptomycetaceae</taxon>
        <taxon>Streptomyces</taxon>
    </lineage>
</organism>
<dbReference type="EMBL" id="PGGW01000050">
    <property type="protein sequence ID" value="PJE96986.1"/>
    <property type="molecule type" value="Genomic_DNA"/>
</dbReference>
<gene>
    <name evidence="2" type="ORF">CUT44_11220</name>
    <name evidence="1" type="ORF">CUT44_14475</name>
</gene>
<keyword evidence="3" id="KW-1185">Reference proteome</keyword>
<evidence type="ECO:0000313" key="2">
    <source>
        <dbReference type="EMBL" id="PJE97695.1"/>
    </source>
</evidence>
<comment type="caution">
    <text evidence="1">The sequence shown here is derived from an EMBL/GenBank/DDBJ whole genome shotgun (WGS) entry which is preliminary data.</text>
</comment>
<dbReference type="EMBL" id="PGGW01000039">
    <property type="protein sequence ID" value="PJE97695.1"/>
    <property type="molecule type" value="Genomic_DNA"/>
</dbReference>
<reference evidence="1 3" key="1">
    <citation type="submission" date="2017-11" db="EMBL/GenBank/DDBJ databases">
        <title>Streptomyces carmine sp. nov., a novel actinomycete isolated from Sophora alopecuroides in Xinjiang, China.</title>
        <authorList>
            <person name="Wang Y."/>
            <person name="Luo X."/>
            <person name="Wan C."/>
            <person name="Zhang L."/>
        </authorList>
    </citation>
    <scope>NUCLEOTIDE SEQUENCE [LARGE SCALE GENOMIC DNA]</scope>
    <source>
        <strain evidence="1 3">TRM SA0054</strain>
    </source>
</reference>
<dbReference type="Proteomes" id="UP000230407">
    <property type="component" value="Unassembled WGS sequence"/>
</dbReference>
<evidence type="ECO:0000313" key="1">
    <source>
        <dbReference type="EMBL" id="PJE96986.1"/>
    </source>
</evidence>
<dbReference type="AlphaFoldDB" id="A0A2M8LYD6"/>
<name>A0A2M8LYD6_9ACTN</name>